<dbReference type="RefSeq" id="XP_031920785.1">
    <property type="nucleotide sequence ID" value="XM_032077676.1"/>
</dbReference>
<dbReference type="EMBL" id="ML737975">
    <property type="protein sequence ID" value="KAE8357704.1"/>
    <property type="molecule type" value="Genomic_DNA"/>
</dbReference>
<accession>A0A5N6ZJA0</accession>
<dbReference type="AlphaFoldDB" id="A0A5N6ZJA0"/>
<protein>
    <submittedName>
        <fullName evidence="2">Uncharacterized protein</fullName>
    </submittedName>
</protein>
<dbReference type="OrthoDB" id="1923844at2759"/>
<dbReference type="GeneID" id="43662122"/>
<gene>
    <name evidence="2" type="ORF">BDV27DRAFT_81675</name>
</gene>
<proteinExistence type="predicted"/>
<feature type="region of interest" description="Disordered" evidence="1">
    <location>
        <begin position="1"/>
        <end position="23"/>
    </location>
</feature>
<evidence type="ECO:0000313" key="3">
    <source>
        <dbReference type="Proteomes" id="UP000326268"/>
    </source>
</evidence>
<organism evidence="2 3">
    <name type="scientific">Aspergillus caelatus</name>
    <dbReference type="NCBI Taxonomy" id="61420"/>
    <lineage>
        <taxon>Eukaryota</taxon>
        <taxon>Fungi</taxon>
        <taxon>Dikarya</taxon>
        <taxon>Ascomycota</taxon>
        <taxon>Pezizomycotina</taxon>
        <taxon>Eurotiomycetes</taxon>
        <taxon>Eurotiomycetidae</taxon>
        <taxon>Eurotiales</taxon>
        <taxon>Aspergillaceae</taxon>
        <taxon>Aspergillus</taxon>
        <taxon>Aspergillus subgen. Circumdati</taxon>
    </lineage>
</organism>
<evidence type="ECO:0000256" key="1">
    <source>
        <dbReference type="SAM" id="MobiDB-lite"/>
    </source>
</evidence>
<dbReference type="Proteomes" id="UP000326268">
    <property type="component" value="Unassembled WGS sequence"/>
</dbReference>
<evidence type="ECO:0000313" key="2">
    <source>
        <dbReference type="EMBL" id="KAE8357704.1"/>
    </source>
</evidence>
<dbReference type="Gene3D" id="3.20.20.60">
    <property type="entry name" value="Phosphoenolpyruvate-binding domains"/>
    <property type="match status" value="1"/>
</dbReference>
<sequence>MDRELHHPHAGGERSQRINVGPAGPRRCVGACGTLQEPRSGVYYNPSKAKSPLEVLSFLNHFRSQDADTPLVVVPTSYGSITDQELHQARVNVVIYANHLMRAKFTAVDALSTFLLATR</sequence>
<dbReference type="InterPro" id="IPR040442">
    <property type="entry name" value="Pyrv_kinase-like_dom_sf"/>
</dbReference>
<keyword evidence="3" id="KW-1185">Reference proteome</keyword>
<reference evidence="2 3" key="1">
    <citation type="submission" date="2019-04" db="EMBL/GenBank/DDBJ databases">
        <title>Friends and foes A comparative genomics studyof 23 Aspergillus species from section Flavi.</title>
        <authorList>
            <consortium name="DOE Joint Genome Institute"/>
            <person name="Kjaerbolling I."/>
            <person name="Vesth T."/>
            <person name="Frisvad J.C."/>
            <person name="Nybo J.L."/>
            <person name="Theobald S."/>
            <person name="Kildgaard S."/>
            <person name="Isbrandt T."/>
            <person name="Kuo A."/>
            <person name="Sato A."/>
            <person name="Lyhne E.K."/>
            <person name="Kogle M.E."/>
            <person name="Wiebenga A."/>
            <person name="Kun R.S."/>
            <person name="Lubbers R.J."/>
            <person name="Makela M.R."/>
            <person name="Barry K."/>
            <person name="Chovatia M."/>
            <person name="Clum A."/>
            <person name="Daum C."/>
            <person name="Haridas S."/>
            <person name="He G."/>
            <person name="LaButti K."/>
            <person name="Lipzen A."/>
            <person name="Mondo S."/>
            <person name="Riley R."/>
            <person name="Salamov A."/>
            <person name="Simmons B.A."/>
            <person name="Magnuson J.K."/>
            <person name="Henrissat B."/>
            <person name="Mortensen U.H."/>
            <person name="Larsen T.O."/>
            <person name="Devries R.P."/>
            <person name="Grigoriev I.V."/>
            <person name="Machida M."/>
            <person name="Baker S.E."/>
            <person name="Andersen M.R."/>
        </authorList>
    </citation>
    <scope>NUCLEOTIDE SEQUENCE [LARGE SCALE GENOMIC DNA]</scope>
    <source>
        <strain evidence="2 3">CBS 763.97</strain>
    </source>
</reference>
<feature type="compositionally biased region" description="Basic and acidic residues" evidence="1">
    <location>
        <begin position="1"/>
        <end position="16"/>
    </location>
</feature>
<name>A0A5N6ZJA0_9EURO</name>